<evidence type="ECO:0000256" key="2">
    <source>
        <dbReference type="SAM" id="SignalP"/>
    </source>
</evidence>
<dbReference type="OrthoDB" id="10351234at2759"/>
<name>A0A2S4WJW5_9BASI</name>
<protein>
    <submittedName>
        <fullName evidence="3">Uncharacterized protein</fullName>
    </submittedName>
</protein>
<feature type="chain" id="PRO_5015758477" evidence="2">
    <location>
        <begin position="29"/>
        <end position="650"/>
    </location>
</feature>
<feature type="compositionally biased region" description="Basic and acidic residues" evidence="1">
    <location>
        <begin position="222"/>
        <end position="235"/>
    </location>
</feature>
<dbReference type="PROSITE" id="PS51257">
    <property type="entry name" value="PROKAR_LIPOPROTEIN"/>
    <property type="match status" value="1"/>
</dbReference>
<comment type="caution">
    <text evidence="3">The sequence shown here is derived from an EMBL/GenBank/DDBJ whole genome shotgun (WGS) entry which is preliminary data.</text>
</comment>
<evidence type="ECO:0000313" key="4">
    <source>
        <dbReference type="Proteomes" id="UP000238274"/>
    </source>
</evidence>
<feature type="compositionally biased region" description="Basic and acidic residues" evidence="1">
    <location>
        <begin position="421"/>
        <end position="431"/>
    </location>
</feature>
<dbReference type="Proteomes" id="UP000238274">
    <property type="component" value="Unassembled WGS sequence"/>
</dbReference>
<feature type="region of interest" description="Disordered" evidence="1">
    <location>
        <begin position="418"/>
        <end position="440"/>
    </location>
</feature>
<feature type="region of interest" description="Disordered" evidence="1">
    <location>
        <begin position="165"/>
        <end position="185"/>
    </location>
</feature>
<reference evidence="4" key="3">
    <citation type="journal article" date="2018" name="Mol. Plant Microbe Interact.">
        <title>Genome sequence resources for the wheat stripe rust pathogen (Puccinia striiformis f. sp. tritici) and the barley stripe rust pathogen (Puccinia striiformis f. sp. hordei).</title>
        <authorList>
            <person name="Xia C."/>
            <person name="Wang M."/>
            <person name="Yin C."/>
            <person name="Cornejo O.E."/>
            <person name="Hulbert S.H."/>
            <person name="Chen X."/>
        </authorList>
    </citation>
    <scope>NUCLEOTIDE SEQUENCE [LARGE SCALE GENOMIC DNA]</scope>
    <source>
        <strain evidence="4">93TX-2</strain>
    </source>
</reference>
<feature type="compositionally biased region" description="Polar residues" evidence="1">
    <location>
        <begin position="244"/>
        <end position="272"/>
    </location>
</feature>
<evidence type="ECO:0000256" key="1">
    <source>
        <dbReference type="SAM" id="MobiDB-lite"/>
    </source>
</evidence>
<accession>A0A2S4WJW5</accession>
<sequence length="650" mass="74494">MTKPHWPRFLILLQGLILCSCLWQSAHGEGGGGAIFDEISVAHDTKPKNLHMDVDGHHTPKTAMAPQIKSQTGMEKLSETPMDEEISHSPAIGTPTRNILAIRPKLDHVVSNIRPKMGYVVSNITPKMFYLVSNIRPTLDFVTLIWQYLRKVGFPEFLSKSSQEAVDSRDLASEGTSTLEHAKVPEDQFVKNKESYTVQEIPGFAGKMGTERVQVKLSKSTSMKDELNGPGRKERLEDLVSKETAGTSQGSQDKSIQKSSNAFQENPSTSRTKIYLDKTGDKISDSKYTQTRAKKQRIKRVWSKFQNSKILFLIRIARKNIGSSQKRKAILEHSKAPQDQFIKDKESYTVQEIPPFAGTLGEERAQVKLSKSTSTREDFNGLGREQRLNDLLGGKPAEFSQGSLDKSVEKDSNAFQAYSPETRRDPKKNEDEILDPNYTPNEADRLRRQAILNKMDQNERTLYKKTKKPTPIGESDLELSSEDALKIKFENEAARRFWEVKAQENQIPLERIYLTVTIMEILFESFRHGINSNFAFFDATQSALNLNRLLGPCYEYALRNSHRKMENVLPLKVTEIQQKIKMKDYKSWPQVMYDMKINRDQDLEDVFIYSLSLSDETAAYLLNRDYKRYDKFKIHENMKEYIHKKQNESP</sequence>
<dbReference type="EMBL" id="PKSM01000014">
    <property type="protein sequence ID" value="POW21987.1"/>
    <property type="molecule type" value="Genomic_DNA"/>
</dbReference>
<keyword evidence="4" id="KW-1185">Reference proteome</keyword>
<organism evidence="3 4">
    <name type="scientific">Puccinia striiformis</name>
    <dbReference type="NCBI Taxonomy" id="27350"/>
    <lineage>
        <taxon>Eukaryota</taxon>
        <taxon>Fungi</taxon>
        <taxon>Dikarya</taxon>
        <taxon>Basidiomycota</taxon>
        <taxon>Pucciniomycotina</taxon>
        <taxon>Pucciniomycetes</taxon>
        <taxon>Pucciniales</taxon>
        <taxon>Pucciniaceae</taxon>
        <taxon>Puccinia</taxon>
    </lineage>
</organism>
<reference evidence="4" key="2">
    <citation type="journal article" date="2018" name="BMC Genomics">
        <title>Genomic insights into host adaptation between the wheat stripe rust pathogen (Puccinia striiformis f. sp. tritici) and the barley stripe rust pathogen (Puccinia striiformis f. sp. hordei).</title>
        <authorList>
            <person name="Xia C."/>
            <person name="Wang M."/>
            <person name="Yin C."/>
            <person name="Cornejo O.E."/>
            <person name="Hulbert S.H."/>
            <person name="Chen X."/>
        </authorList>
    </citation>
    <scope>NUCLEOTIDE SEQUENCE [LARGE SCALE GENOMIC DNA]</scope>
    <source>
        <strain evidence="4">93TX-2</strain>
    </source>
</reference>
<evidence type="ECO:0000313" key="3">
    <source>
        <dbReference type="EMBL" id="POW21987.1"/>
    </source>
</evidence>
<feature type="region of interest" description="Disordered" evidence="1">
    <location>
        <begin position="241"/>
        <end position="273"/>
    </location>
</feature>
<keyword evidence="2" id="KW-0732">Signal</keyword>
<dbReference type="VEuPathDB" id="FungiDB:PSHT_01763"/>
<feature type="signal peptide" evidence="2">
    <location>
        <begin position="1"/>
        <end position="28"/>
    </location>
</feature>
<gene>
    <name evidence="3" type="ORF">PSHT_01763</name>
</gene>
<dbReference type="VEuPathDB" id="FungiDB:PSTT_10906"/>
<dbReference type="AlphaFoldDB" id="A0A2S4WJW5"/>
<feature type="region of interest" description="Disordered" evidence="1">
    <location>
        <begin position="216"/>
        <end position="235"/>
    </location>
</feature>
<proteinExistence type="predicted"/>
<reference evidence="3 4" key="1">
    <citation type="submission" date="2017-12" db="EMBL/GenBank/DDBJ databases">
        <title>Gene loss provides genomic basis for host adaptation in cereal stripe rust fungi.</title>
        <authorList>
            <person name="Xia C."/>
        </authorList>
    </citation>
    <scope>NUCLEOTIDE SEQUENCE [LARGE SCALE GENOMIC DNA]</scope>
    <source>
        <strain evidence="3 4">93TX-2</strain>
    </source>
</reference>